<dbReference type="InterPro" id="IPR036388">
    <property type="entry name" value="WH-like_DNA-bd_sf"/>
</dbReference>
<dbReference type="InterPro" id="IPR001789">
    <property type="entry name" value="Sig_transdc_resp-reg_receiver"/>
</dbReference>
<dbReference type="PANTHER" id="PTHR48111:SF73">
    <property type="entry name" value="ALKALINE PHOSPHATASE SYNTHESIS TRANSCRIPTIONAL REGULATORY PROTEIN PHOP"/>
    <property type="match status" value="1"/>
</dbReference>
<evidence type="ECO:0000256" key="7">
    <source>
        <dbReference type="PROSITE-ProRule" id="PRU01091"/>
    </source>
</evidence>
<sequence>MKSILLVEDNISLNRGIQFSLMKEGYNVIAIDSIKEAQQKLSKEKIDLIILDVNLPDGNGFDYCLHIRKTSNIPIIFLTALDSEIDVVNGLDMGADDYITKPFRLRELISRVNAIIRRTSKDSDFNIIQSKDIVFYINEMKVEKYEKEIFLSKTELKLLQYFMKNYQKILSKEQILENLWDIDGEFINENTVAVNIRRIREKIEEIPSKPEYIQTIRGIGYVWKEGCVRK</sequence>
<dbReference type="Pfam" id="PF00486">
    <property type="entry name" value="Trans_reg_C"/>
    <property type="match status" value="1"/>
</dbReference>
<dbReference type="InterPro" id="IPR001867">
    <property type="entry name" value="OmpR/PhoB-type_DNA-bd"/>
</dbReference>
<dbReference type="SMART" id="SM00862">
    <property type="entry name" value="Trans_reg_C"/>
    <property type="match status" value="1"/>
</dbReference>
<dbReference type="Proteomes" id="UP000032250">
    <property type="component" value="Unassembled WGS sequence"/>
</dbReference>
<reference evidence="10 11" key="1">
    <citation type="submission" date="2014-06" db="EMBL/GenBank/DDBJ databases">
        <title>Genome characterization of distinct group I Clostridium botulinum lineages.</title>
        <authorList>
            <person name="Giordani F."/>
            <person name="Anselmo A."/>
            <person name="Fillo S."/>
            <person name="Palozzi A.M."/>
            <person name="Fortunato A."/>
            <person name="Gentile B."/>
            <person name="Ciammaruconi A."/>
            <person name="Anniballi F."/>
            <person name="De Medici D."/>
            <person name="Lista F."/>
        </authorList>
    </citation>
    <scope>NUCLEOTIDE SEQUENCE [LARGE SCALE GENOMIC DNA]</scope>
    <source>
        <strain evidence="10 11">B2 450</strain>
    </source>
</reference>
<evidence type="ECO:0000256" key="3">
    <source>
        <dbReference type="ARBA" id="ARBA00023125"/>
    </source>
</evidence>
<dbReference type="GO" id="GO:0006355">
    <property type="term" value="P:regulation of DNA-templated transcription"/>
    <property type="evidence" value="ECO:0007669"/>
    <property type="project" value="InterPro"/>
</dbReference>
<dbReference type="PROSITE" id="PS51755">
    <property type="entry name" value="OMPR_PHOB"/>
    <property type="match status" value="1"/>
</dbReference>
<dbReference type="Pfam" id="PF00072">
    <property type="entry name" value="Response_reg"/>
    <property type="match status" value="1"/>
</dbReference>
<evidence type="ECO:0000313" key="11">
    <source>
        <dbReference type="Proteomes" id="UP000032250"/>
    </source>
</evidence>
<evidence type="ECO:0000313" key="10">
    <source>
        <dbReference type="EMBL" id="KIS23307.1"/>
    </source>
</evidence>
<gene>
    <name evidence="10" type="ORF">N495_06795</name>
</gene>
<dbReference type="CDD" id="cd00383">
    <property type="entry name" value="trans_reg_C"/>
    <property type="match status" value="1"/>
</dbReference>
<evidence type="ECO:0000256" key="1">
    <source>
        <dbReference type="ARBA" id="ARBA00018672"/>
    </source>
</evidence>
<dbReference type="AlphaFoldDB" id="A0A0D1BU37"/>
<comment type="caution">
    <text evidence="10">The sequence shown here is derived from an EMBL/GenBank/DDBJ whole genome shotgun (WGS) entry which is preliminary data.</text>
</comment>
<keyword evidence="2" id="KW-0805">Transcription regulation</keyword>
<dbReference type="OrthoDB" id="9803564at2"/>
<keyword evidence="6" id="KW-0597">Phosphoprotein</keyword>
<name>A0A0D1BU37_CLOBO</name>
<dbReference type="GO" id="GO:0005829">
    <property type="term" value="C:cytosol"/>
    <property type="evidence" value="ECO:0007669"/>
    <property type="project" value="TreeGrafter"/>
</dbReference>
<dbReference type="GO" id="GO:0032993">
    <property type="term" value="C:protein-DNA complex"/>
    <property type="evidence" value="ECO:0007669"/>
    <property type="project" value="TreeGrafter"/>
</dbReference>
<keyword evidence="4" id="KW-0804">Transcription</keyword>
<dbReference type="Gene3D" id="1.10.10.10">
    <property type="entry name" value="Winged helix-like DNA-binding domain superfamily/Winged helix DNA-binding domain"/>
    <property type="match status" value="1"/>
</dbReference>
<evidence type="ECO:0000259" key="8">
    <source>
        <dbReference type="PROSITE" id="PS50110"/>
    </source>
</evidence>
<evidence type="ECO:0000256" key="6">
    <source>
        <dbReference type="PROSITE-ProRule" id="PRU00169"/>
    </source>
</evidence>
<comment type="function">
    <text evidence="5">May play the central regulatory role in sporulation. It may be an element of the effector pathway responsible for the activation of sporulation genes in response to nutritional stress. Spo0A may act in concert with spo0H (a sigma factor) to control the expression of some genes that are critical to the sporulation process.</text>
</comment>
<dbReference type="PANTHER" id="PTHR48111">
    <property type="entry name" value="REGULATOR OF RPOS"/>
    <property type="match status" value="1"/>
</dbReference>
<dbReference type="SUPFAM" id="SSF52172">
    <property type="entry name" value="CheY-like"/>
    <property type="match status" value="1"/>
</dbReference>
<feature type="domain" description="Response regulatory" evidence="8">
    <location>
        <begin position="3"/>
        <end position="116"/>
    </location>
</feature>
<feature type="modified residue" description="4-aspartylphosphate" evidence="6">
    <location>
        <position position="52"/>
    </location>
</feature>
<dbReference type="InterPro" id="IPR039420">
    <property type="entry name" value="WalR-like"/>
</dbReference>
<dbReference type="GO" id="GO:0000976">
    <property type="term" value="F:transcription cis-regulatory region binding"/>
    <property type="evidence" value="ECO:0007669"/>
    <property type="project" value="TreeGrafter"/>
</dbReference>
<organism evidence="10 11">
    <name type="scientific">Clostridium botulinum B2 450</name>
    <dbReference type="NCBI Taxonomy" id="1379739"/>
    <lineage>
        <taxon>Bacteria</taxon>
        <taxon>Bacillati</taxon>
        <taxon>Bacillota</taxon>
        <taxon>Clostridia</taxon>
        <taxon>Eubacteriales</taxon>
        <taxon>Clostridiaceae</taxon>
        <taxon>Clostridium</taxon>
    </lineage>
</organism>
<dbReference type="Gene3D" id="3.40.50.2300">
    <property type="match status" value="1"/>
</dbReference>
<evidence type="ECO:0000256" key="2">
    <source>
        <dbReference type="ARBA" id="ARBA00023015"/>
    </source>
</evidence>
<accession>A0A0D1BU37</accession>
<feature type="DNA-binding region" description="OmpR/PhoB-type" evidence="7">
    <location>
        <begin position="125"/>
        <end position="225"/>
    </location>
</feature>
<evidence type="ECO:0000256" key="5">
    <source>
        <dbReference type="ARBA" id="ARBA00024867"/>
    </source>
</evidence>
<dbReference type="EMBL" id="JXSU01000007">
    <property type="protein sequence ID" value="KIS23307.1"/>
    <property type="molecule type" value="Genomic_DNA"/>
</dbReference>
<evidence type="ECO:0000259" key="9">
    <source>
        <dbReference type="PROSITE" id="PS51755"/>
    </source>
</evidence>
<keyword evidence="3 7" id="KW-0238">DNA-binding</keyword>
<dbReference type="RefSeq" id="WP_003486882.1">
    <property type="nucleotide sequence ID" value="NZ_JXSU01000007.1"/>
</dbReference>
<feature type="domain" description="OmpR/PhoB-type" evidence="9">
    <location>
        <begin position="125"/>
        <end position="225"/>
    </location>
</feature>
<dbReference type="GO" id="GO:0000156">
    <property type="term" value="F:phosphorelay response regulator activity"/>
    <property type="evidence" value="ECO:0007669"/>
    <property type="project" value="TreeGrafter"/>
</dbReference>
<dbReference type="HOGENOM" id="CLU_000445_30_3_9"/>
<proteinExistence type="predicted"/>
<protein>
    <recommendedName>
        <fullName evidence="1">Stage 0 sporulation protein A homolog</fullName>
    </recommendedName>
</protein>
<dbReference type="Gene3D" id="6.10.250.690">
    <property type="match status" value="1"/>
</dbReference>
<dbReference type="SMART" id="SM00448">
    <property type="entry name" value="REC"/>
    <property type="match status" value="1"/>
</dbReference>
<evidence type="ECO:0000256" key="4">
    <source>
        <dbReference type="ARBA" id="ARBA00023163"/>
    </source>
</evidence>
<dbReference type="PATRIC" id="fig|1379739.3.peg.1693"/>
<dbReference type="PROSITE" id="PS50110">
    <property type="entry name" value="RESPONSE_REGULATORY"/>
    <property type="match status" value="1"/>
</dbReference>
<dbReference type="InterPro" id="IPR011006">
    <property type="entry name" value="CheY-like_superfamily"/>
</dbReference>